<keyword evidence="1" id="KW-0285">Flavoprotein</keyword>
<evidence type="ECO:0000256" key="1">
    <source>
        <dbReference type="ARBA" id="ARBA00022630"/>
    </source>
</evidence>
<comment type="caution">
    <text evidence="5">The sequence shown here is derived from an EMBL/GenBank/DDBJ whole genome shotgun (WGS) entry which is preliminary data.</text>
</comment>
<dbReference type="Gene3D" id="3.30.70.2450">
    <property type="match status" value="1"/>
</dbReference>
<dbReference type="SUPFAM" id="SSF51905">
    <property type="entry name" value="FAD/NAD(P)-binding domain"/>
    <property type="match status" value="1"/>
</dbReference>
<evidence type="ECO:0000313" key="6">
    <source>
        <dbReference type="Proteomes" id="UP001154252"/>
    </source>
</evidence>
<dbReference type="PANTHER" id="PTHR43476">
    <property type="entry name" value="3-(3-HYDROXY-PHENYL)PROPIONATE/3-HYDROXYCINNAMIC ACID HYDROXYLASE"/>
    <property type="match status" value="1"/>
</dbReference>
<keyword evidence="2" id="KW-0274">FAD</keyword>
<dbReference type="InterPro" id="IPR050631">
    <property type="entry name" value="PheA/TfdB_FAD_monoxygenase"/>
</dbReference>
<name>A0A9W4P6Z0_9EURO</name>
<organism evidence="5 6">
    <name type="scientific">Penicillium egyptiacum</name>
    <dbReference type="NCBI Taxonomy" id="1303716"/>
    <lineage>
        <taxon>Eukaryota</taxon>
        <taxon>Fungi</taxon>
        <taxon>Dikarya</taxon>
        <taxon>Ascomycota</taxon>
        <taxon>Pezizomycotina</taxon>
        <taxon>Eurotiomycetes</taxon>
        <taxon>Eurotiomycetidae</taxon>
        <taxon>Eurotiales</taxon>
        <taxon>Aspergillaceae</taxon>
        <taxon>Penicillium</taxon>
    </lineage>
</organism>
<gene>
    <name evidence="5" type="ORF">PEGY_LOCUS7484</name>
</gene>
<protein>
    <recommendedName>
        <fullName evidence="4">FAD-binding domain-containing protein</fullName>
    </recommendedName>
</protein>
<dbReference type="OrthoDB" id="10016252at2759"/>
<evidence type="ECO:0000256" key="3">
    <source>
        <dbReference type="ARBA" id="ARBA00023002"/>
    </source>
</evidence>
<sequence>MAAQSSENAQIPEKSQSNVLVVGAGPVGLAIALRLALAGIVVDVVEKESKLGEEPRAVAYYASALIALDKMGVIPDMEKAGFVSEGFCWRKPIRADGQGGFAMGDVIACLPIPRDMKESHGVGGILYLPQPELTKLLFEKAAATGLVTVHFEETLIRIDQNALGVRATTRRGDTETAFQTSYLVGADGGQSATRRLLGIPLKGHSWPEKLMSIDFLFEDPDLDAKFPSQFIVHPISWGIVTPLKPVEAGKRTLYRCAVSLDPEDQTPVDEMNSTAHVISLLEKMLPGPRPINAEVIKSSLYRIHQLCASTFRRGRCVLAGDAAHLNNPMGGMGLSTGLIDSEALCDILEMIILEGKSSDLLDIYANERAKAFQMFVDPQSTQNKLRVQSDPELAHENWLLRQLNSTSPKFLEEFGLPFFQQWRVDMKEVVSRIS</sequence>
<keyword evidence="3" id="KW-0560">Oxidoreductase</keyword>
<dbReference type="InterPro" id="IPR036188">
    <property type="entry name" value="FAD/NAD-bd_sf"/>
</dbReference>
<dbReference type="GO" id="GO:0071949">
    <property type="term" value="F:FAD binding"/>
    <property type="evidence" value="ECO:0007669"/>
    <property type="project" value="InterPro"/>
</dbReference>
<keyword evidence="6" id="KW-1185">Reference proteome</keyword>
<dbReference type="InterPro" id="IPR002938">
    <property type="entry name" value="FAD-bd"/>
</dbReference>
<evidence type="ECO:0000256" key="2">
    <source>
        <dbReference type="ARBA" id="ARBA00022827"/>
    </source>
</evidence>
<dbReference type="Proteomes" id="UP001154252">
    <property type="component" value="Unassembled WGS sequence"/>
</dbReference>
<dbReference type="AlphaFoldDB" id="A0A9W4P6Z0"/>
<dbReference type="Gene3D" id="3.50.50.60">
    <property type="entry name" value="FAD/NAD(P)-binding domain"/>
    <property type="match status" value="1"/>
</dbReference>
<accession>A0A9W4P6Z0</accession>
<dbReference type="GO" id="GO:0008688">
    <property type="term" value="F:3-(3-hydroxyphenyl)propionate hydroxylase activity"/>
    <property type="evidence" value="ECO:0007669"/>
    <property type="project" value="TreeGrafter"/>
</dbReference>
<evidence type="ECO:0000259" key="4">
    <source>
        <dbReference type="Pfam" id="PF01494"/>
    </source>
</evidence>
<proteinExistence type="predicted"/>
<dbReference type="PANTHER" id="PTHR43476:SF3">
    <property type="entry name" value="FAD-BINDING MONOOXYGENASE"/>
    <property type="match status" value="1"/>
</dbReference>
<evidence type="ECO:0000313" key="5">
    <source>
        <dbReference type="EMBL" id="CAG8903715.1"/>
    </source>
</evidence>
<dbReference type="EMBL" id="CAJVRC010000882">
    <property type="protein sequence ID" value="CAG8903715.1"/>
    <property type="molecule type" value="Genomic_DNA"/>
</dbReference>
<feature type="domain" description="FAD-binding" evidence="4">
    <location>
        <begin position="18"/>
        <end position="377"/>
    </location>
</feature>
<reference evidence="5" key="1">
    <citation type="submission" date="2021-07" db="EMBL/GenBank/DDBJ databases">
        <authorList>
            <person name="Branca A.L. A."/>
        </authorList>
    </citation>
    <scope>NUCLEOTIDE SEQUENCE</scope>
</reference>
<dbReference type="Pfam" id="PF01494">
    <property type="entry name" value="FAD_binding_3"/>
    <property type="match status" value="1"/>
</dbReference>
<dbReference type="PRINTS" id="PR00420">
    <property type="entry name" value="RNGMNOXGNASE"/>
</dbReference>
<dbReference type="GO" id="GO:0019622">
    <property type="term" value="P:3-(3-hydroxy)phenylpropionate catabolic process"/>
    <property type="evidence" value="ECO:0007669"/>
    <property type="project" value="TreeGrafter"/>
</dbReference>